<evidence type="ECO:0000313" key="5">
    <source>
        <dbReference type="Proteomes" id="UP000019270"/>
    </source>
</evidence>
<protein>
    <submittedName>
        <fullName evidence="4">Surface layer (S-layer) glycoprotein</fullName>
    </submittedName>
</protein>
<dbReference type="Gene3D" id="1.20.58.780">
    <property type="match status" value="1"/>
</dbReference>
<feature type="signal peptide" evidence="2">
    <location>
        <begin position="1"/>
        <end position="23"/>
    </location>
</feature>
<organism evidence="4 5">
    <name type="scientific">Cytobacillus firmus DS1</name>
    <dbReference type="NCBI Taxonomy" id="1307436"/>
    <lineage>
        <taxon>Bacteria</taxon>
        <taxon>Bacillati</taxon>
        <taxon>Bacillota</taxon>
        <taxon>Bacilli</taxon>
        <taxon>Bacillales</taxon>
        <taxon>Bacillaceae</taxon>
        <taxon>Cytobacillus</taxon>
    </lineage>
</organism>
<name>W7KXA2_CYTFI</name>
<dbReference type="InterPro" id="IPR014755">
    <property type="entry name" value="Cu-Rt/internalin_Ig-like"/>
</dbReference>
<dbReference type="Gene3D" id="2.60.40.1220">
    <property type="match status" value="3"/>
</dbReference>
<comment type="caution">
    <text evidence="4">The sequence shown here is derived from an EMBL/GenBank/DDBJ whole genome shotgun (WGS) entry which is preliminary data.</text>
</comment>
<evidence type="ECO:0000259" key="3">
    <source>
        <dbReference type="Pfam" id="PF18058"/>
    </source>
</evidence>
<dbReference type="OrthoDB" id="2079983at2"/>
<feature type="chain" id="PRO_5038936925" evidence="2">
    <location>
        <begin position="24"/>
        <end position="927"/>
    </location>
</feature>
<dbReference type="AlphaFoldDB" id="W7KXA2"/>
<evidence type="ECO:0000256" key="1">
    <source>
        <dbReference type="ARBA" id="ARBA00022729"/>
    </source>
</evidence>
<dbReference type="PATRIC" id="fig|1307436.3.peg.976"/>
<evidence type="ECO:0000256" key="2">
    <source>
        <dbReference type="SAM" id="SignalP"/>
    </source>
</evidence>
<dbReference type="Proteomes" id="UP000019270">
    <property type="component" value="Unassembled WGS sequence"/>
</dbReference>
<feature type="domain" description="SbsC C-terminal" evidence="3">
    <location>
        <begin position="62"/>
        <end position="182"/>
    </location>
</feature>
<proteinExistence type="predicted"/>
<dbReference type="InterPro" id="IPR041378">
    <property type="entry name" value="S-layer_SbsC_C"/>
</dbReference>
<keyword evidence="1 2" id="KW-0732">Signal</keyword>
<gene>
    <name evidence="4" type="ORF">PBF_04573</name>
</gene>
<accession>W7KXA2</accession>
<reference evidence="5" key="1">
    <citation type="submission" date="2013-03" db="EMBL/GenBank/DDBJ databases">
        <title>Draft genome sequence of Bacillus firmus DS1.</title>
        <authorList>
            <person name="Peng D."/>
            <person name="Zhu L."/>
            <person name="Sun M."/>
        </authorList>
    </citation>
    <scope>NUCLEOTIDE SEQUENCE [LARGE SCALE GENOMIC DNA]</scope>
    <source>
        <strain evidence="5">DS1</strain>
    </source>
</reference>
<dbReference type="EMBL" id="APVL01000003">
    <property type="protein sequence ID" value="EWG12040.1"/>
    <property type="molecule type" value="Genomic_DNA"/>
</dbReference>
<reference evidence="4 5" key="2">
    <citation type="journal article" date="2016" name="Sci. Rep.">
        <title>A novel serine protease, Sep1, from Bacillus firmus DS-1 has nematicidal activity and degrades multiple intestinal-associated nematode proteins.</title>
        <authorList>
            <person name="Geng C."/>
            <person name="Nie X."/>
            <person name="Tang Z."/>
            <person name="Zhang Y."/>
            <person name="Lin J."/>
            <person name="Sun M."/>
            <person name="Peng D."/>
        </authorList>
    </citation>
    <scope>NUCLEOTIDE SEQUENCE [LARGE SCALE GENOMIC DNA]</scope>
    <source>
        <strain evidence="4 5">DS1</strain>
    </source>
</reference>
<dbReference type="Gene3D" id="1.20.58.790">
    <property type="match status" value="1"/>
</dbReference>
<dbReference type="eggNOG" id="COG0737">
    <property type="taxonomic scope" value="Bacteria"/>
</dbReference>
<dbReference type="RefSeq" id="WP_035327675.1">
    <property type="nucleotide sequence ID" value="NZ_APVL01000003.1"/>
</dbReference>
<dbReference type="Pfam" id="PF18058">
    <property type="entry name" value="SbsC_C"/>
    <property type="match status" value="1"/>
</dbReference>
<dbReference type="eggNOG" id="COG2247">
    <property type="taxonomic scope" value="Bacteria"/>
</dbReference>
<evidence type="ECO:0000313" key="4">
    <source>
        <dbReference type="EMBL" id="EWG12040.1"/>
    </source>
</evidence>
<sequence>MAKKKAIKLAAASAVAASAFVAAAPAQTDAASNVAVEVSKAVTQMKKAYHTYSDVTATGEFADITAVYKEYNKAKDMYAAAKELVNKAGGANKEAHLATLDATYNDHIKKRVIPYIDAYNYAQDLKEATAELNGAVKAGELDGAEDAYHAVSKELRTRTAIFYRVYGKSTRDLFLNDFKAKADSSVVEVREEVTIKMAYDLAETALEEGNLEEAQKQFDKVAEYLENLDTDSEFGKALSAKVEAAQEKFEELSVPAVESVSAINAKQVEVKFNKAVDKTTVIGTDDTAKDGVFSFTSLNGETVAVAGDDAAATLSEDGKTLTLTAVTTFSGKYAVQVKGVKTIDAKEIGTFEQIVEFKDQVAPQLVAASASAKTATNKVTLRFNEPVQASGAIVSVNGVSASVAPGANLNELVVTASSDLQAGSTANISIINVKDFANNFITPNPLQTTVTVAADTVAPNVVSAEVTGEKKVTVKFDKAVNVDSFANNVRLLSVNGEAVTTFSAEAGANDKEVVLTTVADLAYGPNGTFTGNLLIGTGVLDKAGNNLAATFSKSVTFTKDTVAPVVTGVSYADGKVTVNFSENVVESTVSATIINEATGEVVSSLNGDDSVTDGTKLVFTKSLAEGNYTIRLAANSVADTSLAGNKNAFDVRSFTVVATPVTPTTDTTKPVIANDSIATSVSGTEQLVTYTVTDEKGVDLTSVRNVSNYTFDGKALPTGTYITTALNGDAEGKDVDVTIHIPSKSISETKTANFLVNNVKDKAGNLIVAPAVKEITLTDGVSPLLSSAVVSAGDNSTLVLGFSEAVAGVAADDFVITLNGKDVSASVSLEEVSSGTDKGKYYVTVATLVDTNSTLEDLSDDKLYVEVDEVDGLTEGDLVLKTGTVTAGNVDFKASYVTGLKVAVADDATIADGENNPVVAGTTITLK</sequence>